<evidence type="ECO:0000256" key="3">
    <source>
        <dbReference type="ARBA" id="ARBA00022777"/>
    </source>
</evidence>
<evidence type="ECO:0000256" key="1">
    <source>
        <dbReference type="ARBA" id="ARBA00010688"/>
    </source>
</evidence>
<dbReference type="Pfam" id="PF00294">
    <property type="entry name" value="PfkB"/>
    <property type="match status" value="1"/>
</dbReference>
<dbReference type="RefSeq" id="WP_084841880.1">
    <property type="nucleotide sequence ID" value="NZ_ARYN01000010.1"/>
</dbReference>
<dbReference type="AlphaFoldDB" id="A0A1Y1T266"/>
<dbReference type="Gene3D" id="3.40.1190.20">
    <property type="match status" value="1"/>
</dbReference>
<keyword evidence="2" id="KW-0808">Transferase</keyword>
<dbReference type="InterPro" id="IPR011611">
    <property type="entry name" value="PfkB_dom"/>
</dbReference>
<gene>
    <name evidence="5" type="ORF">IIF7_11662</name>
</gene>
<evidence type="ECO:0000259" key="4">
    <source>
        <dbReference type="Pfam" id="PF00294"/>
    </source>
</evidence>
<dbReference type="InterPro" id="IPR050306">
    <property type="entry name" value="PfkB_Carbo_kinase"/>
</dbReference>
<dbReference type="InterPro" id="IPR029056">
    <property type="entry name" value="Ribokinase-like"/>
</dbReference>
<protein>
    <submittedName>
        <fullName evidence="5">PfkB family carbohydrate kinase</fullName>
    </submittedName>
</protein>
<sequence length="300" mass="33181">MSQHLNAVCFGEVLYDIFPNSEKIGGAPLNVASRLSANGINTSMISSVGKDEKGKNLLEYLKSRNIDHSLVAETPDFQTGVVTVKLDDSGSASYTIEHPAAWDKIEISEEMIDKVKTTDAFLFGSLVCRDQKSRATLTELLKHAKFAVFDINLRPPHYEKEILEDLILKADFIKFNDDELYEIAAMFDSPFNSLEQNLSYMAKITNAKTICITKGSHGAVLFTEGKLFYNSGYKIKVADTVGAGDSFLGSLISKLLRKEEPQKALNYACAIGALVASREGANPEFTSEEIEAFMFPDYKE</sequence>
<dbReference type="GO" id="GO:0016301">
    <property type="term" value="F:kinase activity"/>
    <property type="evidence" value="ECO:0007669"/>
    <property type="project" value="UniProtKB-KW"/>
</dbReference>
<feature type="domain" description="Carbohydrate kinase PfkB" evidence="4">
    <location>
        <begin position="9"/>
        <end position="283"/>
    </location>
</feature>
<dbReference type="EMBL" id="ARYN01000010">
    <property type="protein sequence ID" value="ORL45106.1"/>
    <property type="molecule type" value="Genomic_DNA"/>
</dbReference>
<dbReference type="SUPFAM" id="SSF53613">
    <property type="entry name" value="Ribokinase-like"/>
    <property type="match status" value="1"/>
</dbReference>
<reference evidence="5 6" key="1">
    <citation type="submission" date="2013-04" db="EMBL/GenBank/DDBJ databases">
        <title>Zunongwangia sp. 22II14-10F7 Genome Sequencing.</title>
        <authorList>
            <person name="Lai Q."/>
            <person name="Shao Z."/>
        </authorList>
    </citation>
    <scope>NUCLEOTIDE SEQUENCE [LARGE SCALE GENOMIC DNA]</scope>
    <source>
        <strain evidence="5 6">22II14-10F7</strain>
    </source>
</reference>
<accession>A0A1Y1T266</accession>
<comment type="caution">
    <text evidence="5">The sequence shown here is derived from an EMBL/GenBank/DDBJ whole genome shotgun (WGS) entry which is preliminary data.</text>
</comment>
<evidence type="ECO:0000313" key="5">
    <source>
        <dbReference type="EMBL" id="ORL45106.1"/>
    </source>
</evidence>
<keyword evidence="6" id="KW-1185">Reference proteome</keyword>
<dbReference type="Proteomes" id="UP000192746">
    <property type="component" value="Unassembled WGS sequence"/>
</dbReference>
<keyword evidence="3 5" id="KW-0418">Kinase</keyword>
<dbReference type="PANTHER" id="PTHR43085:SF57">
    <property type="entry name" value="CARBOHYDRATE KINASE PFKB DOMAIN-CONTAINING PROTEIN"/>
    <property type="match status" value="1"/>
</dbReference>
<dbReference type="CDD" id="cd01167">
    <property type="entry name" value="bac_FRK"/>
    <property type="match status" value="1"/>
</dbReference>
<dbReference type="STRING" id="1185767.IIF7_11662"/>
<proteinExistence type="inferred from homology"/>
<organism evidence="5 6">
    <name type="scientific">Zunongwangia atlantica 22II14-10F7</name>
    <dbReference type="NCBI Taxonomy" id="1185767"/>
    <lineage>
        <taxon>Bacteria</taxon>
        <taxon>Pseudomonadati</taxon>
        <taxon>Bacteroidota</taxon>
        <taxon>Flavobacteriia</taxon>
        <taxon>Flavobacteriales</taxon>
        <taxon>Flavobacteriaceae</taxon>
        <taxon>Zunongwangia</taxon>
    </lineage>
</organism>
<name>A0A1Y1T266_9FLAO</name>
<evidence type="ECO:0000313" key="6">
    <source>
        <dbReference type="Proteomes" id="UP000192746"/>
    </source>
</evidence>
<dbReference type="OrthoDB" id="9813569at2"/>
<comment type="similarity">
    <text evidence="1">Belongs to the carbohydrate kinase PfkB family.</text>
</comment>
<evidence type="ECO:0000256" key="2">
    <source>
        <dbReference type="ARBA" id="ARBA00022679"/>
    </source>
</evidence>
<dbReference type="PANTHER" id="PTHR43085">
    <property type="entry name" value="HEXOKINASE FAMILY MEMBER"/>
    <property type="match status" value="1"/>
</dbReference>